<dbReference type="EMBL" id="FOEG01000002">
    <property type="protein sequence ID" value="SEO67459.1"/>
    <property type="molecule type" value="Genomic_DNA"/>
</dbReference>
<sequence>MRGTVTLFNSEDGVAAVETEHGEFTVLGIMDDDAVAVGDIITGDLESLDYQVMNNETRGVSLSVYVEDTELPLEEAEQKLQ</sequence>
<dbReference type="AlphaFoldDB" id="A0A1H8RLM8"/>
<dbReference type="RefSeq" id="WP_139209149.1">
    <property type="nucleotide sequence ID" value="NZ_FOEG01000002.1"/>
</dbReference>
<organism evidence="1 2">
    <name type="scientific">Aquisalimonas asiatica</name>
    <dbReference type="NCBI Taxonomy" id="406100"/>
    <lineage>
        <taxon>Bacteria</taxon>
        <taxon>Pseudomonadati</taxon>
        <taxon>Pseudomonadota</taxon>
        <taxon>Gammaproteobacteria</taxon>
        <taxon>Chromatiales</taxon>
        <taxon>Ectothiorhodospiraceae</taxon>
        <taxon>Aquisalimonas</taxon>
    </lineage>
</organism>
<dbReference type="OrthoDB" id="6627316at2"/>
<proteinExistence type="predicted"/>
<protein>
    <recommendedName>
        <fullName evidence="3">DUF5666 domain-containing protein</fullName>
    </recommendedName>
</protein>
<accession>A0A1H8RLM8</accession>
<evidence type="ECO:0000313" key="1">
    <source>
        <dbReference type="EMBL" id="SEO67459.1"/>
    </source>
</evidence>
<name>A0A1H8RLM8_9GAMM</name>
<gene>
    <name evidence="1" type="ORF">SAMN04488052_102116</name>
</gene>
<evidence type="ECO:0000313" key="2">
    <source>
        <dbReference type="Proteomes" id="UP000199657"/>
    </source>
</evidence>
<keyword evidence="2" id="KW-1185">Reference proteome</keyword>
<evidence type="ECO:0008006" key="3">
    <source>
        <dbReference type="Google" id="ProtNLM"/>
    </source>
</evidence>
<dbReference type="Proteomes" id="UP000199657">
    <property type="component" value="Unassembled WGS sequence"/>
</dbReference>
<reference evidence="1 2" key="1">
    <citation type="submission" date="2016-10" db="EMBL/GenBank/DDBJ databases">
        <authorList>
            <person name="de Groot N.N."/>
        </authorList>
    </citation>
    <scope>NUCLEOTIDE SEQUENCE [LARGE SCALE GENOMIC DNA]</scope>
    <source>
        <strain evidence="1 2">CGMCC 1.6291</strain>
    </source>
</reference>